<dbReference type="OrthoDB" id="2538017at2759"/>
<protein>
    <recommendedName>
        <fullName evidence="12">Nucleoporin p58/p45</fullName>
    </recommendedName>
</protein>
<comment type="caution">
    <text evidence="10">The sequence shown here is derived from an EMBL/GenBank/DDBJ whole genome shotgun (WGS) entry which is preliminary data.</text>
</comment>
<keyword evidence="2" id="KW-0813">Transport</keyword>
<keyword evidence="5" id="KW-0811">Translocation</keyword>
<dbReference type="GO" id="GO:0015031">
    <property type="term" value="P:protein transport"/>
    <property type="evidence" value="ECO:0007669"/>
    <property type="project" value="UniProtKB-KW"/>
</dbReference>
<dbReference type="EMBL" id="VTPC01004894">
    <property type="protein sequence ID" value="KAF2896639.1"/>
    <property type="molecule type" value="Genomic_DNA"/>
</dbReference>
<evidence type="ECO:0000256" key="9">
    <source>
        <dbReference type="SAM" id="MobiDB-lite"/>
    </source>
</evidence>
<dbReference type="InterPro" id="IPR024882">
    <property type="entry name" value="NUP58/p45/49"/>
</dbReference>
<proteinExistence type="predicted"/>
<feature type="region of interest" description="Disordered" evidence="9">
    <location>
        <begin position="839"/>
        <end position="858"/>
    </location>
</feature>
<keyword evidence="3" id="KW-0509">mRNA transport</keyword>
<evidence type="ECO:0000313" key="10">
    <source>
        <dbReference type="EMBL" id="KAF2896639.1"/>
    </source>
</evidence>
<comment type="subcellular location">
    <subcellularLocation>
        <location evidence="1">Nucleus</location>
        <location evidence="1">Nuclear pore complex</location>
    </subcellularLocation>
</comment>
<feature type="region of interest" description="Disordered" evidence="9">
    <location>
        <begin position="1"/>
        <end position="31"/>
    </location>
</feature>
<dbReference type="AlphaFoldDB" id="A0A8K0GEF4"/>
<feature type="coiled-coil region" evidence="8">
    <location>
        <begin position="603"/>
        <end position="637"/>
    </location>
</feature>
<dbReference type="PANTHER" id="PTHR13437:SF2">
    <property type="entry name" value="NUCLEOPORIN P58_P45"/>
    <property type="match status" value="1"/>
</dbReference>
<accession>A0A8K0GEF4</accession>
<dbReference type="GO" id="GO:0017056">
    <property type="term" value="F:structural constituent of nuclear pore"/>
    <property type="evidence" value="ECO:0007669"/>
    <property type="project" value="InterPro"/>
</dbReference>
<dbReference type="GO" id="GO:0051028">
    <property type="term" value="P:mRNA transport"/>
    <property type="evidence" value="ECO:0007669"/>
    <property type="project" value="UniProtKB-KW"/>
</dbReference>
<dbReference type="GO" id="GO:0005643">
    <property type="term" value="C:nuclear pore"/>
    <property type="evidence" value="ECO:0007669"/>
    <property type="project" value="UniProtKB-SubCell"/>
</dbReference>
<evidence type="ECO:0000256" key="8">
    <source>
        <dbReference type="SAM" id="Coils"/>
    </source>
</evidence>
<reference evidence="10" key="1">
    <citation type="submission" date="2019-08" db="EMBL/GenBank/DDBJ databases">
        <title>The genome of the North American firefly Photinus pyralis.</title>
        <authorList>
            <consortium name="Photinus pyralis genome working group"/>
            <person name="Fallon T.R."/>
            <person name="Sander Lower S.E."/>
            <person name="Weng J.-K."/>
        </authorList>
    </citation>
    <scope>NUCLEOTIDE SEQUENCE</scope>
    <source>
        <strain evidence="10">TRF0915ILg1</strain>
        <tissue evidence="10">Whole body</tissue>
    </source>
</reference>
<dbReference type="PANTHER" id="PTHR13437">
    <property type="entry name" value="NUCLEOPORIN P58/P45 NUCLEOPORIN-LIKE PROTEIN 1"/>
    <property type="match status" value="1"/>
</dbReference>
<name>A0A8K0GEF4_IGNLU</name>
<gene>
    <name evidence="10" type="ORF">ILUMI_09542</name>
</gene>
<keyword evidence="6" id="KW-0906">Nuclear pore complex</keyword>
<dbReference type="GO" id="GO:0008139">
    <property type="term" value="F:nuclear localization sequence binding"/>
    <property type="evidence" value="ECO:0007669"/>
    <property type="project" value="InterPro"/>
</dbReference>
<evidence type="ECO:0000313" key="11">
    <source>
        <dbReference type="Proteomes" id="UP000801492"/>
    </source>
</evidence>
<evidence type="ECO:0000256" key="3">
    <source>
        <dbReference type="ARBA" id="ARBA00022816"/>
    </source>
</evidence>
<dbReference type="Gene3D" id="6.10.140.1350">
    <property type="match status" value="1"/>
</dbReference>
<evidence type="ECO:0000256" key="7">
    <source>
        <dbReference type="ARBA" id="ARBA00023242"/>
    </source>
</evidence>
<dbReference type="Proteomes" id="UP000801492">
    <property type="component" value="Unassembled WGS sequence"/>
</dbReference>
<organism evidence="10 11">
    <name type="scientific">Ignelater luminosus</name>
    <name type="common">Cucubano</name>
    <name type="synonym">Pyrophorus luminosus</name>
    <dbReference type="NCBI Taxonomy" id="2038154"/>
    <lineage>
        <taxon>Eukaryota</taxon>
        <taxon>Metazoa</taxon>
        <taxon>Ecdysozoa</taxon>
        <taxon>Arthropoda</taxon>
        <taxon>Hexapoda</taxon>
        <taxon>Insecta</taxon>
        <taxon>Pterygota</taxon>
        <taxon>Neoptera</taxon>
        <taxon>Endopterygota</taxon>
        <taxon>Coleoptera</taxon>
        <taxon>Polyphaga</taxon>
        <taxon>Elateriformia</taxon>
        <taxon>Elateroidea</taxon>
        <taxon>Elateridae</taxon>
        <taxon>Agrypninae</taxon>
        <taxon>Pyrophorini</taxon>
        <taxon>Ignelater</taxon>
    </lineage>
</organism>
<keyword evidence="4" id="KW-0653">Protein transport</keyword>
<evidence type="ECO:0008006" key="12">
    <source>
        <dbReference type="Google" id="ProtNLM"/>
    </source>
</evidence>
<evidence type="ECO:0000256" key="4">
    <source>
        <dbReference type="ARBA" id="ARBA00022927"/>
    </source>
</evidence>
<evidence type="ECO:0000256" key="5">
    <source>
        <dbReference type="ARBA" id="ARBA00023010"/>
    </source>
</evidence>
<evidence type="ECO:0000256" key="6">
    <source>
        <dbReference type="ARBA" id="ARBA00023132"/>
    </source>
</evidence>
<evidence type="ECO:0000256" key="2">
    <source>
        <dbReference type="ARBA" id="ARBA00022448"/>
    </source>
</evidence>
<dbReference type="Pfam" id="PF15967">
    <property type="entry name" value="Nucleoporin_FG2"/>
    <property type="match status" value="1"/>
</dbReference>
<keyword evidence="11" id="KW-1185">Reference proteome</keyword>
<keyword evidence="8" id="KW-0175">Coiled coil</keyword>
<evidence type="ECO:0000256" key="1">
    <source>
        <dbReference type="ARBA" id="ARBA00004567"/>
    </source>
</evidence>
<sequence length="858" mass="87391">MSSGFTFGPNKPAEAPAFGQPAFGSQQTASSPFGISTSNATALPQFSSTFGGGTAIGGFQFSSPTTTASSTFSTPTFNFNNPSAQPTLKPTTLNFGSPAAGSLTTQTQNLFGSPSVSTPNASSLFGTPKGTNLSFNAPALTAANAPLSFGTSTAPAPASTGGLFGTATSTTPSRGFPFSLSSAAKAVPTFGAASTAGYNFSGGPTFTSTAGTNLSFGTATTTPNTGIAFGTTSAVPSTGISFSGAPTTSNAGPAFGTISTKPTTGITFSGGASIANTGIPFGAVPTVATTGLTFGGTPIAPSTGITFGPPSTTSSIGTTFGTPSTAQNSGMTFGMVPPIVPSSGLSFSATPGAPKLSFGTTTTASLGNLNSTSLTTSASPGGLSFIAVKPTSSATPVSLFGTTTTGGTSTFTTLASSGPTLSFNTSLPSTAPTVLSFVAPLQKPTITATTAAAAPVTATTAAPIVATAAAATVAAVTTTTTTTSGFSFAPSLTSSAAASSGLGAIKLPITTTSGFSLLPQTTSATATTTTISALQQQVGLGGISATPPKHPPTGTTLTEQAETAPKDQVLPNELLQTVEQFKKFVQEQKSFSSEIARFSVRDLKKVEGDIDLVNNYINELESDLQKNKAIAEKLKDDTARGLQHVEMAQRTFDTPAGLQYDNTAPLNYFIELTDNFERDMYVLKVHIENIDKCVRNTGLPDTLTSQDLALGMRRLHETFVALAGRLQSVHNQVELQKEQYLTLRKQLLNDYTNVFEERHKQVDTFEVLDKIPYQPPMLYTGPTPFNSLGNSQAQALAQNLPPSYPGTSIGAPPSGFNMGGPSTVPLFGSNISGGSSLFNASSSFQLQKPPVGNKRGKQ</sequence>
<keyword evidence="7" id="KW-0539">Nucleus</keyword>